<keyword evidence="2" id="KW-0805">Transcription regulation</keyword>
<keyword evidence="1" id="KW-0678">Repressor</keyword>
<dbReference type="PROSITE" id="PS01124">
    <property type="entry name" value="HTH_ARAC_FAMILY_2"/>
    <property type="match status" value="1"/>
</dbReference>
<dbReference type="Proteomes" id="UP000255389">
    <property type="component" value="Unassembled WGS sequence"/>
</dbReference>
<dbReference type="GO" id="GO:0003700">
    <property type="term" value="F:DNA-binding transcription factor activity"/>
    <property type="evidence" value="ECO:0007669"/>
    <property type="project" value="InterPro"/>
</dbReference>
<dbReference type="InterPro" id="IPR018060">
    <property type="entry name" value="HTH_AraC"/>
</dbReference>
<sequence length="206" mass="22300">MSAGQRTWVLPSQRALWIPSGVAHSVAVSGPTTMLSVYIPPGRCPLDWSEPVAVEASGLLGPLVCHLAQDQLDPHQRRRAEAVLWDVMTPLSVTTLSAPLPIDDRARHLAEALIADPGDNRSLDEWGHAVGASARTLSRLFTKETGMGFEQWRRITRLSAALPMLAAGMPVAGVARRVGYDTQSAFVAAFRREIGTTPARYFGSPH</sequence>
<proteinExistence type="predicted"/>
<dbReference type="InterPro" id="IPR020449">
    <property type="entry name" value="Tscrpt_reg_AraC-type_HTH"/>
</dbReference>
<dbReference type="SUPFAM" id="SSF46689">
    <property type="entry name" value="Homeodomain-like"/>
    <property type="match status" value="2"/>
</dbReference>
<reference evidence="8 9" key="1">
    <citation type="submission" date="2018-06" db="EMBL/GenBank/DDBJ databases">
        <authorList>
            <consortium name="Pathogen Informatics"/>
            <person name="Doyle S."/>
        </authorList>
    </citation>
    <scope>NUCLEOTIDE SEQUENCE [LARGE SCALE GENOMIC DNA]</scope>
    <source>
        <strain evidence="8 9">NCTC1542</strain>
    </source>
</reference>
<keyword evidence="4" id="KW-0804">Transcription</keyword>
<dbReference type="EMBL" id="UGQY01000001">
    <property type="protein sequence ID" value="STZ72608.1"/>
    <property type="molecule type" value="Genomic_DNA"/>
</dbReference>
<evidence type="ECO:0000256" key="3">
    <source>
        <dbReference type="ARBA" id="ARBA00023125"/>
    </source>
</evidence>
<dbReference type="SMART" id="SM00342">
    <property type="entry name" value="HTH_ARAC"/>
    <property type="match status" value="1"/>
</dbReference>
<dbReference type="GO" id="GO:0043565">
    <property type="term" value="F:sequence-specific DNA binding"/>
    <property type="evidence" value="ECO:0007669"/>
    <property type="project" value="InterPro"/>
</dbReference>
<name>A0A378U597_MYCFO</name>
<dbReference type="PANTHER" id="PTHR11019">
    <property type="entry name" value="HTH-TYPE TRANSCRIPTIONAL REGULATOR NIMR"/>
    <property type="match status" value="1"/>
</dbReference>
<keyword evidence="3" id="KW-0238">DNA-binding</keyword>
<dbReference type="PANTHER" id="PTHR11019:SF199">
    <property type="entry name" value="HTH-TYPE TRANSCRIPTIONAL REGULATOR NIMR"/>
    <property type="match status" value="1"/>
</dbReference>
<evidence type="ECO:0000256" key="2">
    <source>
        <dbReference type="ARBA" id="ARBA00023015"/>
    </source>
</evidence>
<feature type="domain" description="HTH araC/xylS-type" evidence="7">
    <location>
        <begin position="104"/>
        <end position="204"/>
    </location>
</feature>
<organism evidence="8 9">
    <name type="scientific">Mycolicibacterium fortuitum</name>
    <name type="common">Mycobacterium fortuitum</name>
    <dbReference type="NCBI Taxonomy" id="1766"/>
    <lineage>
        <taxon>Bacteria</taxon>
        <taxon>Bacillati</taxon>
        <taxon>Actinomycetota</taxon>
        <taxon>Actinomycetes</taxon>
        <taxon>Mycobacteriales</taxon>
        <taxon>Mycobacteriaceae</taxon>
        <taxon>Mycolicibacterium</taxon>
    </lineage>
</organism>
<protein>
    <recommendedName>
        <fullName evidence="5">HTH-type transcriptional regulator RipA</fullName>
    </recommendedName>
    <alternativeName>
        <fullName evidence="6">Repressor of iron proteins A</fullName>
    </alternativeName>
</protein>
<evidence type="ECO:0000256" key="5">
    <source>
        <dbReference type="ARBA" id="ARBA00074140"/>
    </source>
</evidence>
<evidence type="ECO:0000259" key="7">
    <source>
        <dbReference type="PROSITE" id="PS01124"/>
    </source>
</evidence>
<dbReference type="PROSITE" id="PS00041">
    <property type="entry name" value="HTH_ARAC_FAMILY_1"/>
    <property type="match status" value="1"/>
</dbReference>
<dbReference type="FunFam" id="1.10.10.60:FF:000132">
    <property type="entry name" value="AraC family transcriptional regulator"/>
    <property type="match status" value="1"/>
</dbReference>
<dbReference type="InterPro" id="IPR018062">
    <property type="entry name" value="HTH_AraC-typ_CS"/>
</dbReference>
<evidence type="ECO:0000256" key="4">
    <source>
        <dbReference type="ARBA" id="ARBA00023163"/>
    </source>
</evidence>
<evidence type="ECO:0000256" key="6">
    <source>
        <dbReference type="ARBA" id="ARBA00079449"/>
    </source>
</evidence>
<evidence type="ECO:0000313" key="9">
    <source>
        <dbReference type="Proteomes" id="UP000255389"/>
    </source>
</evidence>
<gene>
    <name evidence="8" type="primary">yeaM</name>
    <name evidence="8" type="ORF">NCTC1542_00145</name>
</gene>
<evidence type="ECO:0000256" key="1">
    <source>
        <dbReference type="ARBA" id="ARBA00022491"/>
    </source>
</evidence>
<accession>A0A378U597</accession>
<evidence type="ECO:0000313" key="8">
    <source>
        <dbReference type="EMBL" id="STZ72608.1"/>
    </source>
</evidence>
<dbReference type="AlphaFoldDB" id="A0A378U597"/>
<dbReference type="Gene3D" id="1.10.10.60">
    <property type="entry name" value="Homeodomain-like"/>
    <property type="match status" value="1"/>
</dbReference>
<dbReference type="SUPFAM" id="SSF51182">
    <property type="entry name" value="RmlC-like cupins"/>
    <property type="match status" value="1"/>
</dbReference>
<dbReference type="InterPro" id="IPR009057">
    <property type="entry name" value="Homeodomain-like_sf"/>
</dbReference>
<dbReference type="Pfam" id="PF12833">
    <property type="entry name" value="HTH_18"/>
    <property type="match status" value="1"/>
</dbReference>
<dbReference type="InterPro" id="IPR011051">
    <property type="entry name" value="RmlC_Cupin_sf"/>
</dbReference>
<dbReference type="PRINTS" id="PR00032">
    <property type="entry name" value="HTHARAC"/>
</dbReference>